<gene>
    <name evidence="2" type="ORF">MOX91_08375</name>
</gene>
<feature type="transmembrane region" description="Helical" evidence="1">
    <location>
        <begin position="6"/>
        <end position="23"/>
    </location>
</feature>
<keyword evidence="1" id="KW-0812">Transmembrane</keyword>
<sequence>MEDFLSIIFFIIFFFGGFIIKLFKGYMEEIEREKAHKSIGGKKFGESPKTFPASRKIGGAEVFKRAPVSGLGQSAPKVPEAFADFGGVEKSRFSEYEEKLRALEAENLKKPILSGDICGDCYSYHESSNKTAELFKDRENLANAVIMSEILSKPLSLRNSRDLF</sequence>
<dbReference type="RefSeq" id="WP_370397639.1">
    <property type="nucleotide sequence ID" value="NZ_JALBUT010000010.1"/>
</dbReference>
<evidence type="ECO:0000313" key="2">
    <source>
        <dbReference type="EMBL" id="MDX8416184.1"/>
    </source>
</evidence>
<organism evidence="2 3">
    <name type="scientific">Intestinicryptomonas porci</name>
    <dbReference type="NCBI Taxonomy" id="2926320"/>
    <lineage>
        <taxon>Bacteria</taxon>
        <taxon>Pseudomonadati</taxon>
        <taxon>Verrucomicrobiota</taxon>
        <taxon>Opitutia</taxon>
        <taxon>Opitutales</taxon>
        <taxon>Intestinicryptomonaceae</taxon>
        <taxon>Intestinicryptomonas</taxon>
    </lineage>
</organism>
<reference evidence="2 3" key="1">
    <citation type="submission" date="2022-03" db="EMBL/GenBank/DDBJ databases">
        <title>Novel taxa within the pig intestine.</title>
        <authorList>
            <person name="Wylensek D."/>
            <person name="Bishof K."/>
            <person name="Afrizal A."/>
            <person name="Clavel T."/>
        </authorList>
    </citation>
    <scope>NUCLEOTIDE SEQUENCE [LARGE SCALE GENOMIC DNA]</scope>
    <source>
        <strain evidence="2 3">CLA-KB-P66</strain>
    </source>
</reference>
<accession>A0ABU4WIY8</accession>
<comment type="caution">
    <text evidence="2">The sequence shown here is derived from an EMBL/GenBank/DDBJ whole genome shotgun (WGS) entry which is preliminary data.</text>
</comment>
<dbReference type="Proteomes" id="UP001275932">
    <property type="component" value="Unassembled WGS sequence"/>
</dbReference>
<keyword evidence="1" id="KW-1133">Transmembrane helix</keyword>
<keyword evidence="3" id="KW-1185">Reference proteome</keyword>
<dbReference type="EMBL" id="JALBUT010000010">
    <property type="protein sequence ID" value="MDX8416184.1"/>
    <property type="molecule type" value="Genomic_DNA"/>
</dbReference>
<evidence type="ECO:0000256" key="1">
    <source>
        <dbReference type="SAM" id="Phobius"/>
    </source>
</evidence>
<name>A0ABU4WIY8_9BACT</name>
<protein>
    <submittedName>
        <fullName evidence="2">Uncharacterized protein</fullName>
    </submittedName>
</protein>
<proteinExistence type="predicted"/>
<evidence type="ECO:0000313" key="3">
    <source>
        <dbReference type="Proteomes" id="UP001275932"/>
    </source>
</evidence>
<keyword evidence="1" id="KW-0472">Membrane</keyword>